<dbReference type="AlphaFoldDB" id="A0A6P1DZR3"/>
<sequence>MGTVAAMMIMGVMLWVYLSELADSKPAEFIKDEPLQAATVQTPGHAIHDESVRDNPDLHRAAESGDAEAQYRVGMTIVQRSWERSEPFAMLDAITWIRKAADQNYIPAQRVLGALYEKGRGLIQDYKLANEWYMRAAEQGDAHAMARLGMLFARGRGVKQDLTQAYVWMNLASGRGDLDAESERNKIQSLLSTAELAAAQERSRSLDAELPRLTGHSEMLPIGF</sequence>
<name>A0A6P1DZR3_9GAMM</name>
<evidence type="ECO:0000313" key="2">
    <source>
        <dbReference type="Proteomes" id="UP000471640"/>
    </source>
</evidence>
<proteinExistence type="predicted"/>
<dbReference type="SUPFAM" id="SSF81901">
    <property type="entry name" value="HCP-like"/>
    <property type="match status" value="1"/>
</dbReference>
<dbReference type="PANTHER" id="PTHR43628:SF1">
    <property type="entry name" value="CHITIN SYNTHASE REGULATORY FACTOR 2-RELATED"/>
    <property type="match status" value="1"/>
</dbReference>
<dbReference type="RefSeq" id="WP_164654119.1">
    <property type="nucleotide sequence ID" value="NZ_JAAIJR010000042.1"/>
</dbReference>
<comment type="caution">
    <text evidence="1">The sequence shown here is derived from an EMBL/GenBank/DDBJ whole genome shotgun (WGS) entry which is preliminary data.</text>
</comment>
<protein>
    <submittedName>
        <fullName evidence="1">Sel1 repeat family protein</fullName>
    </submittedName>
</protein>
<reference evidence="2" key="1">
    <citation type="journal article" date="2020" name="Microbiol. Resour. Announc.">
        <title>Draft Genome Sequences of Thiorhodococcus mannitoliphagus and Thiorhodococcus minor, Purple Sulfur Photosynthetic Bacteria in the Gammaproteobacterial Family Chromatiaceae.</title>
        <authorList>
            <person name="Aviles F.A."/>
            <person name="Meyer T.E."/>
            <person name="Kyndt J.A."/>
        </authorList>
    </citation>
    <scope>NUCLEOTIDE SEQUENCE [LARGE SCALE GENOMIC DNA]</scope>
    <source>
        <strain evidence="2">DSM 18266</strain>
    </source>
</reference>
<evidence type="ECO:0000313" key="1">
    <source>
        <dbReference type="EMBL" id="NEX21015.1"/>
    </source>
</evidence>
<dbReference type="Proteomes" id="UP000471640">
    <property type="component" value="Unassembled WGS sequence"/>
</dbReference>
<reference evidence="1 2" key="2">
    <citation type="submission" date="2020-02" db="EMBL/GenBank/DDBJ databases">
        <title>Genome sequences of Thiorhodococcus mannitoliphagus and Thiorhodococcus minor, purple sulfur photosynthetic bacteria in the gammaproteobacterial family, Chromatiaceae.</title>
        <authorList>
            <person name="Aviles F.A."/>
            <person name="Meyer T.E."/>
            <person name="Kyndt J.A."/>
        </authorList>
    </citation>
    <scope>NUCLEOTIDE SEQUENCE [LARGE SCALE GENOMIC DNA]</scope>
    <source>
        <strain evidence="1 2">DSM 18266</strain>
    </source>
</reference>
<organism evidence="1 2">
    <name type="scientific">Thiorhodococcus mannitoliphagus</name>
    <dbReference type="NCBI Taxonomy" id="329406"/>
    <lineage>
        <taxon>Bacteria</taxon>
        <taxon>Pseudomonadati</taxon>
        <taxon>Pseudomonadota</taxon>
        <taxon>Gammaproteobacteria</taxon>
        <taxon>Chromatiales</taxon>
        <taxon>Chromatiaceae</taxon>
        <taxon>Thiorhodococcus</taxon>
    </lineage>
</organism>
<dbReference type="EMBL" id="JAAIJR010000042">
    <property type="protein sequence ID" value="NEX21015.1"/>
    <property type="molecule type" value="Genomic_DNA"/>
</dbReference>
<dbReference type="InterPro" id="IPR006597">
    <property type="entry name" value="Sel1-like"/>
</dbReference>
<dbReference type="SMART" id="SM00671">
    <property type="entry name" value="SEL1"/>
    <property type="match status" value="2"/>
</dbReference>
<dbReference type="Gene3D" id="1.25.40.10">
    <property type="entry name" value="Tetratricopeptide repeat domain"/>
    <property type="match status" value="1"/>
</dbReference>
<dbReference type="InterPro" id="IPR052945">
    <property type="entry name" value="Mitotic_Regulator"/>
</dbReference>
<gene>
    <name evidence="1" type="ORF">G3480_11945</name>
</gene>
<dbReference type="Pfam" id="PF08238">
    <property type="entry name" value="Sel1"/>
    <property type="match status" value="4"/>
</dbReference>
<dbReference type="InterPro" id="IPR011990">
    <property type="entry name" value="TPR-like_helical_dom_sf"/>
</dbReference>
<keyword evidence="2" id="KW-1185">Reference proteome</keyword>
<dbReference type="PANTHER" id="PTHR43628">
    <property type="entry name" value="ACTIVATOR OF C KINASE PROTEIN 1-RELATED"/>
    <property type="match status" value="1"/>
</dbReference>
<accession>A0A6P1DZR3</accession>